<gene>
    <name evidence="2" type="ORF">WISP_35274</name>
</gene>
<feature type="region of interest" description="Disordered" evidence="1">
    <location>
        <begin position="166"/>
        <end position="189"/>
    </location>
</feature>
<dbReference type="EMBL" id="WHWB01032909">
    <property type="protein sequence ID" value="KAJ7423080.1"/>
    <property type="molecule type" value="Genomic_DNA"/>
</dbReference>
<keyword evidence="3" id="KW-1185">Reference proteome</keyword>
<organism evidence="2 3">
    <name type="scientific">Willisornis vidua</name>
    <name type="common">Xingu scale-backed antbird</name>
    <dbReference type="NCBI Taxonomy" id="1566151"/>
    <lineage>
        <taxon>Eukaryota</taxon>
        <taxon>Metazoa</taxon>
        <taxon>Chordata</taxon>
        <taxon>Craniata</taxon>
        <taxon>Vertebrata</taxon>
        <taxon>Euteleostomi</taxon>
        <taxon>Archelosauria</taxon>
        <taxon>Archosauria</taxon>
        <taxon>Dinosauria</taxon>
        <taxon>Saurischia</taxon>
        <taxon>Theropoda</taxon>
        <taxon>Coelurosauria</taxon>
        <taxon>Aves</taxon>
        <taxon>Neognathae</taxon>
        <taxon>Neoaves</taxon>
        <taxon>Telluraves</taxon>
        <taxon>Australaves</taxon>
        <taxon>Passeriformes</taxon>
        <taxon>Thamnophilidae</taxon>
        <taxon>Willisornis</taxon>
    </lineage>
</organism>
<comment type="caution">
    <text evidence="2">The sequence shown here is derived from an EMBL/GenBank/DDBJ whole genome shotgun (WGS) entry which is preliminary data.</text>
</comment>
<evidence type="ECO:0000313" key="3">
    <source>
        <dbReference type="Proteomes" id="UP001145742"/>
    </source>
</evidence>
<sequence length="220" mass="24695">MIKVRTALKVIATSTLQQWWGKEDNQSGPDSPATVPNLNYGAQVEDHHRCCSFGNDFQMSWTLFAGVTNFSCSQDGTYTDLHISVSVCVCIHKGRVGIQRDLDRLERGVHANLMKFKKGASHGQGNPKHGHRPGQEWIESSPAENQLEDLAVEIMNLSLQHALAAQKANSLGPPPEETHRSGQVGPEKSTEMIRQVEQFPFEDRLGLHNWEKRMFLRVIQ</sequence>
<protein>
    <submittedName>
        <fullName evidence="2">Uncharacterized protein</fullName>
    </submittedName>
</protein>
<reference evidence="2" key="1">
    <citation type="submission" date="2019-10" db="EMBL/GenBank/DDBJ databases">
        <authorList>
            <person name="Soares A.E.R."/>
            <person name="Aleixo A."/>
            <person name="Schneider P."/>
            <person name="Miyaki C.Y."/>
            <person name="Schneider M.P."/>
            <person name="Mello C."/>
            <person name="Vasconcelos A.T.R."/>
        </authorList>
    </citation>
    <scope>NUCLEOTIDE SEQUENCE</scope>
    <source>
        <tissue evidence="2">Muscle</tissue>
    </source>
</reference>
<proteinExistence type="predicted"/>
<dbReference type="Proteomes" id="UP001145742">
    <property type="component" value="Unassembled WGS sequence"/>
</dbReference>
<evidence type="ECO:0000256" key="1">
    <source>
        <dbReference type="SAM" id="MobiDB-lite"/>
    </source>
</evidence>
<evidence type="ECO:0000313" key="2">
    <source>
        <dbReference type="EMBL" id="KAJ7423080.1"/>
    </source>
</evidence>
<name>A0ABQ9DJE9_9PASS</name>
<accession>A0ABQ9DJE9</accession>